<accession>A0ACB8VVH9</accession>
<protein>
    <submittedName>
        <fullName evidence="1">Uncharacterized protein</fullName>
    </submittedName>
</protein>
<dbReference type="EMBL" id="CM041547">
    <property type="protein sequence ID" value="KAI3359203.1"/>
    <property type="molecule type" value="Genomic_DNA"/>
</dbReference>
<gene>
    <name evidence="1" type="ORF">L3Q82_002731</name>
</gene>
<reference evidence="1" key="1">
    <citation type="submission" date="2022-04" db="EMBL/GenBank/DDBJ databases">
        <title>Jade perch genome.</title>
        <authorList>
            <person name="Chao B."/>
        </authorList>
    </citation>
    <scope>NUCLEOTIDE SEQUENCE</scope>
    <source>
        <strain evidence="1">CB-2022</strain>
    </source>
</reference>
<name>A0ACB8VVH9_9TELE</name>
<keyword evidence="2" id="KW-1185">Reference proteome</keyword>
<sequence>MFRTCNKLFSRKTPNDDVEVRPSNIETAAQLENIHHLPSPSHPPDVEAAREGIHHVEVVMERAHHGGGWLIGGGC</sequence>
<organism evidence="1 2">
    <name type="scientific">Scortum barcoo</name>
    <name type="common">barcoo grunter</name>
    <dbReference type="NCBI Taxonomy" id="214431"/>
    <lineage>
        <taxon>Eukaryota</taxon>
        <taxon>Metazoa</taxon>
        <taxon>Chordata</taxon>
        <taxon>Craniata</taxon>
        <taxon>Vertebrata</taxon>
        <taxon>Euteleostomi</taxon>
        <taxon>Actinopterygii</taxon>
        <taxon>Neopterygii</taxon>
        <taxon>Teleostei</taxon>
        <taxon>Neoteleostei</taxon>
        <taxon>Acanthomorphata</taxon>
        <taxon>Eupercaria</taxon>
        <taxon>Centrarchiformes</taxon>
        <taxon>Terapontoidei</taxon>
        <taxon>Terapontidae</taxon>
        <taxon>Scortum</taxon>
    </lineage>
</organism>
<evidence type="ECO:0000313" key="1">
    <source>
        <dbReference type="EMBL" id="KAI3359203.1"/>
    </source>
</evidence>
<proteinExistence type="predicted"/>
<evidence type="ECO:0000313" key="2">
    <source>
        <dbReference type="Proteomes" id="UP000831701"/>
    </source>
</evidence>
<comment type="caution">
    <text evidence="1">The sequence shown here is derived from an EMBL/GenBank/DDBJ whole genome shotgun (WGS) entry which is preliminary data.</text>
</comment>
<dbReference type="Proteomes" id="UP000831701">
    <property type="component" value="Chromosome 17"/>
</dbReference>